<dbReference type="InterPro" id="IPR051242">
    <property type="entry name" value="WD-EF-hand_domain"/>
</dbReference>
<evidence type="ECO:0000256" key="3">
    <source>
        <dbReference type="PROSITE-ProRule" id="PRU00221"/>
    </source>
</evidence>
<evidence type="ECO:0000313" key="8">
    <source>
        <dbReference type="EMBL" id="RHY70261.1"/>
    </source>
</evidence>
<dbReference type="EMBL" id="QUTE01010720">
    <property type="protein sequence ID" value="RHZ12472.1"/>
    <property type="molecule type" value="Genomic_DNA"/>
</dbReference>
<dbReference type="InterPro" id="IPR001680">
    <property type="entry name" value="WD40_rpt"/>
</dbReference>
<dbReference type="EMBL" id="QUTB01002989">
    <property type="protein sequence ID" value="RHY70261.1"/>
    <property type="molecule type" value="Genomic_DNA"/>
</dbReference>
<keyword evidence="1" id="KW-0677">Repeat</keyword>
<feature type="region of interest" description="Disordered" evidence="4">
    <location>
        <begin position="938"/>
        <end position="1054"/>
    </location>
</feature>
<feature type="compositionally biased region" description="Polar residues" evidence="4">
    <location>
        <begin position="996"/>
        <end position="1022"/>
    </location>
</feature>
<feature type="domain" description="EF-hand" evidence="5">
    <location>
        <begin position="74"/>
        <end position="109"/>
    </location>
</feature>
<protein>
    <recommendedName>
        <fullName evidence="5">EF-hand domain-containing protein</fullName>
    </recommendedName>
</protein>
<dbReference type="AlphaFoldDB" id="A0A397DWQ9"/>
<gene>
    <name evidence="6" type="ORF">DYB25_001106</name>
    <name evidence="9" type="ORF">DYB30_004370</name>
    <name evidence="10" type="ORF">DYB31_005163</name>
    <name evidence="8" type="ORF">DYB34_003476</name>
    <name evidence="7" type="ORF">DYB38_002705</name>
</gene>
<dbReference type="Proteomes" id="UP000266239">
    <property type="component" value="Unassembled WGS sequence"/>
</dbReference>
<evidence type="ECO:0000256" key="2">
    <source>
        <dbReference type="ARBA" id="ARBA00022837"/>
    </source>
</evidence>
<evidence type="ECO:0000313" key="15">
    <source>
        <dbReference type="Proteomes" id="UP000283543"/>
    </source>
</evidence>
<dbReference type="InterPro" id="IPR015943">
    <property type="entry name" value="WD40/YVTN_repeat-like_dom_sf"/>
</dbReference>
<evidence type="ECO:0000256" key="4">
    <source>
        <dbReference type="SAM" id="MobiDB-lite"/>
    </source>
</evidence>
<proteinExistence type="predicted"/>
<dbReference type="Proteomes" id="UP000266643">
    <property type="component" value="Unassembled WGS sequence"/>
</dbReference>
<dbReference type="InterPro" id="IPR011992">
    <property type="entry name" value="EF-hand-dom_pair"/>
</dbReference>
<evidence type="ECO:0000313" key="6">
    <source>
        <dbReference type="EMBL" id="RHX99649.1"/>
    </source>
</evidence>
<dbReference type="Proteomes" id="UP000283543">
    <property type="component" value="Unassembled WGS sequence"/>
</dbReference>
<comment type="caution">
    <text evidence="9">The sequence shown here is derived from an EMBL/GenBank/DDBJ whole genome shotgun (WGS) entry which is preliminary data.</text>
</comment>
<evidence type="ECO:0000313" key="10">
    <source>
        <dbReference type="EMBL" id="RHZ12472.1"/>
    </source>
</evidence>
<evidence type="ECO:0000313" key="12">
    <source>
        <dbReference type="Proteomes" id="UP000266196"/>
    </source>
</evidence>
<evidence type="ECO:0000313" key="14">
    <source>
        <dbReference type="Proteomes" id="UP000266643"/>
    </source>
</evidence>
<evidence type="ECO:0000313" key="13">
    <source>
        <dbReference type="Proteomes" id="UP000266239"/>
    </source>
</evidence>
<evidence type="ECO:0000313" key="7">
    <source>
        <dbReference type="EMBL" id="RHY69963.1"/>
    </source>
</evidence>
<dbReference type="EMBL" id="QUTD01003637">
    <property type="protein sequence ID" value="RHY71994.1"/>
    <property type="molecule type" value="Genomic_DNA"/>
</dbReference>
<dbReference type="Pfam" id="PF00400">
    <property type="entry name" value="WD40"/>
    <property type="match status" value="1"/>
</dbReference>
<dbReference type="Proteomes" id="UP000265716">
    <property type="component" value="Unassembled WGS sequence"/>
</dbReference>
<organism evidence="9 14">
    <name type="scientific">Aphanomyces astaci</name>
    <name type="common">Crayfish plague agent</name>
    <dbReference type="NCBI Taxonomy" id="112090"/>
    <lineage>
        <taxon>Eukaryota</taxon>
        <taxon>Sar</taxon>
        <taxon>Stramenopiles</taxon>
        <taxon>Oomycota</taxon>
        <taxon>Saprolegniomycetes</taxon>
        <taxon>Saprolegniales</taxon>
        <taxon>Verrucalvaceae</taxon>
        <taxon>Aphanomyces</taxon>
    </lineage>
</organism>
<dbReference type="InterPro" id="IPR018247">
    <property type="entry name" value="EF_Hand_1_Ca_BS"/>
</dbReference>
<evidence type="ECO:0000256" key="1">
    <source>
        <dbReference type="ARBA" id="ARBA00022737"/>
    </source>
</evidence>
<feature type="region of interest" description="Disordered" evidence="4">
    <location>
        <begin position="1"/>
        <end position="20"/>
    </location>
</feature>
<dbReference type="SUPFAM" id="SSF47473">
    <property type="entry name" value="EF-hand"/>
    <property type="match status" value="1"/>
</dbReference>
<dbReference type="PROSITE" id="PS50082">
    <property type="entry name" value="WD_REPEATS_2"/>
    <property type="match status" value="1"/>
</dbReference>
<keyword evidence="3" id="KW-0853">WD repeat</keyword>
<dbReference type="GO" id="GO:0005509">
    <property type="term" value="F:calcium ion binding"/>
    <property type="evidence" value="ECO:0007669"/>
    <property type="project" value="InterPro"/>
</dbReference>
<keyword evidence="2" id="KW-0106">Calcium</keyword>
<dbReference type="EMBL" id="QUTA01010423">
    <property type="protein sequence ID" value="RHX99649.1"/>
    <property type="molecule type" value="Genomic_DNA"/>
</dbReference>
<accession>A0A397DWQ9</accession>
<dbReference type="PROSITE" id="PS00018">
    <property type="entry name" value="EF_HAND_1"/>
    <property type="match status" value="1"/>
</dbReference>
<evidence type="ECO:0000313" key="11">
    <source>
        <dbReference type="Proteomes" id="UP000265716"/>
    </source>
</evidence>
<dbReference type="SUPFAM" id="SSF50978">
    <property type="entry name" value="WD40 repeat-like"/>
    <property type="match status" value="2"/>
</dbReference>
<reference evidence="11 12" key="1">
    <citation type="submission" date="2018-08" db="EMBL/GenBank/DDBJ databases">
        <title>Aphanomyces genome sequencing and annotation.</title>
        <authorList>
            <person name="Minardi D."/>
            <person name="Oidtmann B."/>
            <person name="Van Der Giezen M."/>
            <person name="Studholme D.J."/>
        </authorList>
    </citation>
    <scope>NUCLEOTIDE SEQUENCE [LARGE SCALE GENOMIC DNA]</scope>
    <source>
        <strain evidence="10 12">197901</strain>
        <strain evidence="9 14">D2</strain>
        <strain evidence="7 11">SA</strain>
        <strain evidence="8 15">Si</strain>
        <strain evidence="6 13">Yx</strain>
    </source>
</reference>
<dbReference type="PANTHER" id="PTHR44324:SF4">
    <property type="entry name" value="WD40 REPEAT DOMAIN 95"/>
    <property type="match status" value="1"/>
</dbReference>
<dbReference type="PROSITE" id="PS50222">
    <property type="entry name" value="EF_HAND_2"/>
    <property type="match status" value="1"/>
</dbReference>
<dbReference type="Proteomes" id="UP000266196">
    <property type="component" value="Unassembled WGS sequence"/>
</dbReference>
<dbReference type="PANTHER" id="PTHR44324">
    <property type="entry name" value="WD40 REPEAT DOMAIN 95"/>
    <property type="match status" value="1"/>
</dbReference>
<dbReference type="VEuPathDB" id="FungiDB:H257_08087"/>
<name>A0A397DWQ9_APHAT</name>
<dbReference type="SMART" id="SM00320">
    <property type="entry name" value="WD40"/>
    <property type="match status" value="8"/>
</dbReference>
<evidence type="ECO:0000259" key="5">
    <source>
        <dbReference type="PROSITE" id="PS50222"/>
    </source>
</evidence>
<dbReference type="EMBL" id="QUTC01003444">
    <property type="protein sequence ID" value="RHY69963.1"/>
    <property type="molecule type" value="Genomic_DNA"/>
</dbReference>
<dbReference type="Gene3D" id="2.130.10.10">
    <property type="entry name" value="YVTN repeat-like/Quinoprotein amine dehydrogenase"/>
    <property type="match status" value="3"/>
</dbReference>
<evidence type="ECO:0000313" key="9">
    <source>
        <dbReference type="EMBL" id="RHY71994.1"/>
    </source>
</evidence>
<feature type="repeat" description="WD" evidence="3">
    <location>
        <begin position="378"/>
        <end position="419"/>
    </location>
</feature>
<dbReference type="InterPro" id="IPR002048">
    <property type="entry name" value="EF_hand_dom"/>
</dbReference>
<dbReference type="Gene3D" id="1.10.238.10">
    <property type="entry name" value="EF-hand"/>
    <property type="match status" value="1"/>
</dbReference>
<feature type="region of interest" description="Disordered" evidence="4">
    <location>
        <begin position="485"/>
        <end position="504"/>
    </location>
</feature>
<dbReference type="InterPro" id="IPR036322">
    <property type="entry name" value="WD40_repeat_dom_sf"/>
</dbReference>
<sequence length="1066" mass="116879">MSANNTRAASPAKPSPLGSPAGFASVVRRTAHLNDSMFKLPELMQLHHVFQQRGALNEKQFVGHFHAILETNAWSPTHISQLFMKIDANSDGSVDWDEFTNFMFVHSQSAHDAAAQLASVAFVVPQDENLVHVLVAFQPLPPGAACGHFVSSSLDGTIKTWNAGWTPLASFRALGKTTSNCVTAMAYLQASGKIALASLHGGVQFFDLVSADKTAQSHVPSGALHHATPLALCAMVDDDTGQDVLYIGDDVGGVTKIAFDATWHLCDGDCPDHVTVTMQGCAVARHDRHTDHVTRLAFVTDLNSVVSASRDGSVKVMSNFRVWDVRQLKCLQTIHDATHDNRHTKLIYFDQASKHLVTCSSTVNQWPIHHAAGPSETLQPHEAPIIKVLFNPSFLQLVTMDAHGHIVLWNVLDGSVISHFYMANTTITAAALDDTGRRLITGSNVGTQVTIWNFSNGSRLTTLYKRRHQYALAPSTPLDRVARAAAAPTMHTQPPPSRKSAPQANEVTGVALITVSVAHSSGRGFTQAKYILSVGWDRRVYVWRDSLDQAYVNRMPEDLSVGHTDDILTVSFCAQKFIATGGMDGCGASRISISALWLPQPRIETLLYPRKLGLLIVVTSSSSVSWLNPRFSLHHATVDLAATLHADIRVAKVDTDGMLVILALASGEVVVMQASDPQQEPAMTLRQLHRWKAYEPDQDITAMEYIETSDVVDTFVVTSSQVSIKLWTLGGVLVGLFGGSTWHLHDALLMSFKAPSRGDNAKAIDTYKREVSGLATRGPPAVDDVWTHHDIHGTLVDVLTLTSISRNKGVLEGLDNAGNVVEVAFHDLYDIQEDYATWSRHEFLTTLVGRVWQEHSWAIPFKAIRAHFNKSGVWQLVDTANNMHSLPSEDACKQMNYRPFRSLALHRLVGQAQPPFAHAVQPTGYLTFLEGHNKATPVTKATTDPLQHTPPLLFSPSKFKDSPNHTRATRPLVVPDVRTSPTKLSSECRALRLPQVASSLSPTKESTTGSPSPSCWSPQRQAASPRHPPPNRRDERKIHALQAARGPPDVPLSKKWDFYLPEVDKY</sequence>